<proteinExistence type="predicted"/>
<name>A0A6C0JFP5_9ZZZZ</name>
<evidence type="ECO:0000313" key="1">
    <source>
        <dbReference type="EMBL" id="QHU02578.1"/>
    </source>
</evidence>
<dbReference type="AlphaFoldDB" id="A0A6C0JFP5"/>
<evidence type="ECO:0008006" key="2">
    <source>
        <dbReference type="Google" id="ProtNLM"/>
    </source>
</evidence>
<sequence>MECKKLLISTNPGDFHDYSVNLDNNNYTERKQNNILKEKSELFWKNYFSYEKYSFCKEDIKVYDDVIPQNINDKLSMFLKSFAWLYGYKNNESTTLLNYSDDHDSNDDDNVEINEHILKQNEIQCFYGNVIKNQYFETLFYQLILPSIDIENKENIKIDRAHIISRLHNLSEFFHKDERSTIKYGPSVYVYLNADWKTYYDGLLSFALDINNIDIHHVHNKMGRIIVFPPNIYHKMSEVSGYALFENKMSMVLEYHLIYE</sequence>
<dbReference type="EMBL" id="MN740360">
    <property type="protein sequence ID" value="QHU02578.1"/>
    <property type="molecule type" value="Genomic_DNA"/>
</dbReference>
<organism evidence="1">
    <name type="scientific">viral metagenome</name>
    <dbReference type="NCBI Taxonomy" id="1070528"/>
    <lineage>
        <taxon>unclassified sequences</taxon>
        <taxon>metagenomes</taxon>
        <taxon>organismal metagenomes</taxon>
    </lineage>
</organism>
<accession>A0A6C0JFP5</accession>
<reference evidence="1" key="1">
    <citation type="journal article" date="2020" name="Nature">
        <title>Giant virus diversity and host interactions through global metagenomics.</title>
        <authorList>
            <person name="Schulz F."/>
            <person name="Roux S."/>
            <person name="Paez-Espino D."/>
            <person name="Jungbluth S."/>
            <person name="Walsh D.A."/>
            <person name="Denef V.J."/>
            <person name="McMahon K.D."/>
            <person name="Konstantinidis K.T."/>
            <person name="Eloe-Fadrosh E.A."/>
            <person name="Kyrpides N.C."/>
            <person name="Woyke T."/>
        </authorList>
    </citation>
    <scope>NUCLEOTIDE SEQUENCE</scope>
    <source>
        <strain evidence="1">GVMAG-M-3300025880-76</strain>
    </source>
</reference>
<protein>
    <recommendedName>
        <fullName evidence="2">Prolyl 4-hydroxylase alpha subunit Fe(2+) 2OG dioxygenase domain-containing protein</fullName>
    </recommendedName>
</protein>